<reference evidence="1 2" key="1">
    <citation type="submission" date="2016-10" db="EMBL/GenBank/DDBJ databases">
        <title>Comparative genomics of Bacillus thuringiensis reveals a path to pathogens against multiple invertebrate hosts.</title>
        <authorList>
            <person name="Zheng J."/>
            <person name="Gao Q."/>
            <person name="Liu H."/>
            <person name="Peng D."/>
            <person name="Ruan L."/>
            <person name="Sun M."/>
        </authorList>
    </citation>
    <scope>NUCLEOTIDE SEQUENCE [LARGE SCALE GENOMIC DNA]</scope>
    <source>
        <strain evidence="1">BGSC 4CF1</strain>
    </source>
</reference>
<protein>
    <submittedName>
        <fullName evidence="1">Uncharacterized protein</fullName>
    </submittedName>
</protein>
<proteinExistence type="predicted"/>
<evidence type="ECO:0000313" key="2">
    <source>
        <dbReference type="Proteomes" id="UP000194853"/>
    </source>
</evidence>
<organism evidence="1 2">
    <name type="scientific">Bacillus thuringiensis subsp. jegathesan</name>
    <dbReference type="NCBI Taxonomy" id="56955"/>
    <lineage>
        <taxon>Bacteria</taxon>
        <taxon>Bacillati</taxon>
        <taxon>Bacillota</taxon>
        <taxon>Bacilli</taxon>
        <taxon>Bacillales</taxon>
        <taxon>Bacillaceae</taxon>
        <taxon>Bacillus</taxon>
        <taxon>Bacillus cereus group</taxon>
    </lineage>
</organism>
<name>A0A9X6QW39_BACTJ</name>
<accession>A0A9X6QW39</accession>
<evidence type="ECO:0000313" key="1">
    <source>
        <dbReference type="EMBL" id="OUB60061.1"/>
    </source>
</evidence>
<comment type="caution">
    <text evidence="1">The sequence shown here is derived from an EMBL/GenBank/DDBJ whole genome shotgun (WGS) entry which is preliminary data.</text>
</comment>
<sequence length="79" mass="9323">MEFWALAYLYQEDVYYDFAKEDITHGYTSTCFLPTEETAQKYIDENNVSDEFIPVKVTVHTLHNASWTSSRETVDHWGH</sequence>
<dbReference type="AlphaFoldDB" id="A0A9X6QW39"/>
<dbReference type="EMBL" id="MOOS01000180">
    <property type="protein sequence ID" value="OUB60061.1"/>
    <property type="molecule type" value="Genomic_DNA"/>
</dbReference>
<dbReference type="Proteomes" id="UP000194853">
    <property type="component" value="Unassembled WGS sequence"/>
</dbReference>
<dbReference type="RefSeq" id="WP_086404554.1">
    <property type="nucleotide sequence ID" value="NZ_MOOS01000180.1"/>
</dbReference>
<gene>
    <name evidence="1" type="ORF">BK750_25260</name>
</gene>